<dbReference type="InterPro" id="IPR001680">
    <property type="entry name" value="WD40_rpt"/>
</dbReference>
<evidence type="ECO:0000256" key="5">
    <source>
        <dbReference type="SAM" id="MobiDB-lite"/>
    </source>
</evidence>
<dbReference type="SMART" id="SM00320">
    <property type="entry name" value="WD40"/>
    <property type="match status" value="7"/>
</dbReference>
<evidence type="ECO:0000256" key="4">
    <source>
        <dbReference type="PROSITE-ProRule" id="PRU00221"/>
    </source>
</evidence>
<dbReference type="FunFam" id="2.130.10.10:FF:000136">
    <property type="entry name" value="Probable cytosolic iron-sulfur protein assembly protein CIAO1"/>
    <property type="match status" value="1"/>
</dbReference>
<evidence type="ECO:0000256" key="1">
    <source>
        <dbReference type="ARBA" id="ARBA00022574"/>
    </source>
</evidence>
<accession>A0A7S0CZ39</accession>
<dbReference type="PANTHER" id="PTHR19920">
    <property type="entry name" value="WD40 PROTEIN CIAO1"/>
    <property type="match status" value="1"/>
</dbReference>
<dbReference type="InterPro" id="IPR036322">
    <property type="entry name" value="WD40_repeat_dom_sf"/>
</dbReference>
<dbReference type="Gene3D" id="2.130.10.10">
    <property type="entry name" value="YVTN repeat-like/Quinoprotein amine dehydrogenase"/>
    <property type="match status" value="1"/>
</dbReference>
<name>A0A7S0CZ39_9EUKA</name>
<protein>
    <recommendedName>
        <fullName evidence="3">Probable cytosolic iron-sulfur protein assembly protein CIAO1 homolog</fullName>
    </recommendedName>
</protein>
<dbReference type="PROSITE" id="PS50294">
    <property type="entry name" value="WD_REPEATS_REGION"/>
    <property type="match status" value="4"/>
</dbReference>
<dbReference type="Pfam" id="PF00400">
    <property type="entry name" value="WD40"/>
    <property type="match status" value="7"/>
</dbReference>
<sequence length="365" mass="40930">MEVVDAITRPKKSDNSERERKITPVGVLKGHKSTVWSVAWNPKGTIVATTSSDRSIRLWAQSSQQNWICIQVLDGVHTRTVRSVCWSPCGNFLASAGFDGMAAIWSRDAGEWECIATLEGHENEVKCIAWSQSGGLIATCSRDKSVWIWEAEGEDDYACLSVLQGHKQDVKFVVWHPREMVLFSCSYDNSIKLWAEDETDDDWSCIQSLHQHTSTVWYCAFDPNSKGNRMVSCSDDCTIIVWEAGEKPQGALISSYVPKTLTTVGKRTLYSVDWSIQGNIIVASRDNSLRVYGSCPTIKMEIEDDEKKDGKHPSLPLIAEYPNAHKQDLNAVRFNPKDPTLVCTGSDDFTAKLWRLGVECKESKR</sequence>
<reference evidence="6" key="1">
    <citation type="submission" date="2021-01" db="EMBL/GenBank/DDBJ databases">
        <authorList>
            <person name="Corre E."/>
            <person name="Pelletier E."/>
            <person name="Niang G."/>
            <person name="Scheremetjew M."/>
            <person name="Finn R."/>
            <person name="Kale V."/>
            <person name="Holt S."/>
            <person name="Cochrane G."/>
            <person name="Meng A."/>
            <person name="Brown T."/>
            <person name="Cohen L."/>
        </authorList>
    </citation>
    <scope>NUCLEOTIDE SEQUENCE</scope>
    <source>
        <strain evidence="6">CCMP2058</strain>
    </source>
</reference>
<comment type="similarity">
    <text evidence="3">Belongs to the WD repeat CIA1 family.</text>
</comment>
<feature type="repeat" description="WD" evidence="4">
    <location>
        <begin position="163"/>
        <end position="194"/>
    </location>
</feature>
<evidence type="ECO:0000256" key="2">
    <source>
        <dbReference type="ARBA" id="ARBA00022737"/>
    </source>
</evidence>
<feature type="repeat" description="WD" evidence="4">
    <location>
        <begin position="209"/>
        <end position="243"/>
    </location>
</feature>
<organism evidence="6">
    <name type="scientific">Amorphochlora amoebiformis</name>
    <dbReference type="NCBI Taxonomy" id="1561963"/>
    <lineage>
        <taxon>Eukaryota</taxon>
        <taxon>Sar</taxon>
        <taxon>Rhizaria</taxon>
        <taxon>Cercozoa</taxon>
        <taxon>Chlorarachniophyceae</taxon>
        <taxon>Amorphochlora</taxon>
    </lineage>
</organism>
<evidence type="ECO:0000313" key="6">
    <source>
        <dbReference type="EMBL" id="CAD8438557.1"/>
    </source>
</evidence>
<feature type="compositionally biased region" description="Basic and acidic residues" evidence="5">
    <location>
        <begin position="11"/>
        <end position="21"/>
    </location>
</feature>
<feature type="repeat" description="WD" evidence="4">
    <location>
        <begin position="28"/>
        <end position="59"/>
    </location>
</feature>
<dbReference type="GO" id="GO:0097361">
    <property type="term" value="C:cytosolic [4Fe-4S] assembly targeting complex"/>
    <property type="evidence" value="ECO:0007669"/>
    <property type="project" value="InterPro"/>
</dbReference>
<comment type="function">
    <text evidence="3">Essential component of the cytosolic iron-sulfur (Fe/S) protein assembly machinery. Required for the maturation of extramitochondrial Fe/S proteins.</text>
</comment>
<proteinExistence type="inferred from homology"/>
<gene>
    <name evidence="6" type="ORF">LAMO00422_LOCUS4968</name>
</gene>
<feature type="repeat" description="WD" evidence="4">
    <location>
        <begin position="77"/>
        <end position="106"/>
    </location>
</feature>
<dbReference type="PANTHER" id="PTHR19920:SF0">
    <property type="entry name" value="CYTOSOLIC IRON-SULFUR PROTEIN ASSEMBLY PROTEIN CIAO1-RELATED"/>
    <property type="match status" value="1"/>
</dbReference>
<feature type="repeat" description="WD" evidence="4">
    <location>
        <begin position="118"/>
        <end position="150"/>
    </location>
</feature>
<dbReference type="SUPFAM" id="SSF50978">
    <property type="entry name" value="WD40 repeat-like"/>
    <property type="match status" value="1"/>
</dbReference>
<dbReference type="EMBL" id="HBEM01007118">
    <property type="protein sequence ID" value="CAD8438557.1"/>
    <property type="molecule type" value="Transcribed_RNA"/>
</dbReference>
<dbReference type="HAMAP" id="MF_03037">
    <property type="entry name" value="ciao1"/>
    <property type="match status" value="1"/>
</dbReference>
<feature type="repeat" description="WD" evidence="4">
    <location>
        <begin position="322"/>
        <end position="356"/>
    </location>
</feature>
<dbReference type="AlphaFoldDB" id="A0A7S0CZ39"/>
<dbReference type="PROSITE" id="PS50082">
    <property type="entry name" value="WD_REPEATS_2"/>
    <property type="match status" value="6"/>
</dbReference>
<evidence type="ECO:0000256" key="3">
    <source>
        <dbReference type="HAMAP-Rule" id="MF_03037"/>
    </source>
</evidence>
<keyword evidence="1 4" id="KW-0853">WD repeat</keyword>
<dbReference type="InterPro" id="IPR028608">
    <property type="entry name" value="CIAO1/Cia1"/>
</dbReference>
<dbReference type="GO" id="GO:0016226">
    <property type="term" value="P:iron-sulfur cluster assembly"/>
    <property type="evidence" value="ECO:0007669"/>
    <property type="project" value="UniProtKB-UniRule"/>
</dbReference>
<dbReference type="CDD" id="cd00200">
    <property type="entry name" value="WD40"/>
    <property type="match status" value="1"/>
</dbReference>
<keyword evidence="2" id="KW-0677">Repeat</keyword>
<feature type="region of interest" description="Disordered" evidence="5">
    <location>
        <begin position="1"/>
        <end position="21"/>
    </location>
</feature>
<dbReference type="InterPro" id="IPR015943">
    <property type="entry name" value="WD40/YVTN_repeat-like_dom_sf"/>
</dbReference>